<dbReference type="AlphaFoldDB" id="M0N882"/>
<reference evidence="1 2" key="1">
    <citation type="journal article" date="2014" name="PLoS Genet.">
        <title>Phylogenetically driven sequencing of extremely halophilic archaea reveals strategies for static and dynamic osmo-response.</title>
        <authorList>
            <person name="Becker E.A."/>
            <person name="Seitzer P.M."/>
            <person name="Tritt A."/>
            <person name="Larsen D."/>
            <person name="Krusor M."/>
            <person name="Yao A.I."/>
            <person name="Wu D."/>
            <person name="Madern D."/>
            <person name="Eisen J.A."/>
            <person name="Darling A.E."/>
            <person name="Facciotti M.T."/>
        </authorList>
    </citation>
    <scope>NUCLEOTIDE SEQUENCE [LARGE SCALE GENOMIC DNA]</scope>
    <source>
        <strain evidence="1 2">JCM 13552</strain>
    </source>
</reference>
<dbReference type="GO" id="GO:0015035">
    <property type="term" value="F:protein-disulfide reductase activity"/>
    <property type="evidence" value="ECO:0007669"/>
    <property type="project" value="InterPro"/>
</dbReference>
<comment type="caution">
    <text evidence="1">The sequence shown here is derived from an EMBL/GenBank/DDBJ whole genome shotgun (WGS) entry which is preliminary data.</text>
</comment>
<protein>
    <recommendedName>
        <fullName evidence="3">DUF393 domain-containing protein</fullName>
    </recommendedName>
</protein>
<dbReference type="Pfam" id="PF04134">
    <property type="entry name" value="DCC1-like"/>
    <property type="match status" value="1"/>
</dbReference>
<dbReference type="Proteomes" id="UP000011680">
    <property type="component" value="Unassembled WGS sequence"/>
</dbReference>
<dbReference type="STRING" id="1227457.C451_09175"/>
<gene>
    <name evidence="1" type="ORF">C451_09175</name>
</gene>
<dbReference type="RefSeq" id="WP_007739840.1">
    <property type="nucleotide sequence ID" value="NZ_AOMF01000150.1"/>
</dbReference>
<dbReference type="InterPro" id="IPR007263">
    <property type="entry name" value="DCC1-like"/>
</dbReference>
<dbReference type="EMBL" id="AOMF01000150">
    <property type="protein sequence ID" value="EMA53783.1"/>
    <property type="molecule type" value="Genomic_DNA"/>
</dbReference>
<organism evidence="1 2">
    <name type="scientific">Halococcus thailandensis JCM 13552</name>
    <dbReference type="NCBI Taxonomy" id="1227457"/>
    <lineage>
        <taxon>Archaea</taxon>
        <taxon>Methanobacteriati</taxon>
        <taxon>Methanobacteriota</taxon>
        <taxon>Stenosarchaea group</taxon>
        <taxon>Halobacteria</taxon>
        <taxon>Halobacteriales</taxon>
        <taxon>Halococcaceae</taxon>
        <taxon>Halococcus</taxon>
    </lineage>
</organism>
<accession>M0N882</accession>
<evidence type="ECO:0008006" key="3">
    <source>
        <dbReference type="Google" id="ProtNLM"/>
    </source>
</evidence>
<sequence>MSEQPRLVYDDDCGFCTWCADWAVRNGDFEPVGFAELTPDEQHRLPDEYEDCVHLIADETVYSCGKATEEVLLRMGKLPTEPFTFLNGFADYERLREDAYRFVADHRDQLGKVVSADAPIRR</sequence>
<proteinExistence type="predicted"/>
<dbReference type="eggNOG" id="arCOG04646">
    <property type="taxonomic scope" value="Archaea"/>
</dbReference>
<dbReference type="PATRIC" id="fig|1227457.3.peg.1693"/>
<dbReference type="OrthoDB" id="195634at2157"/>
<evidence type="ECO:0000313" key="1">
    <source>
        <dbReference type="EMBL" id="EMA53783.1"/>
    </source>
</evidence>
<evidence type="ECO:0000313" key="2">
    <source>
        <dbReference type="Proteomes" id="UP000011680"/>
    </source>
</evidence>
<keyword evidence="2" id="KW-1185">Reference proteome</keyword>
<name>M0N882_9EURY</name>